<protein>
    <submittedName>
        <fullName evidence="1">Uncharacterized protein</fullName>
    </submittedName>
</protein>
<evidence type="ECO:0000313" key="2">
    <source>
        <dbReference type="Proteomes" id="UP000016511"/>
    </source>
</evidence>
<keyword evidence="2" id="KW-1185">Reference proteome</keyword>
<name>U1X797_ANEAE</name>
<dbReference type="AlphaFoldDB" id="U1X797"/>
<gene>
    <name evidence="1" type="ORF">HMPREF0083_01492</name>
</gene>
<dbReference type="Proteomes" id="UP000016511">
    <property type="component" value="Unassembled WGS sequence"/>
</dbReference>
<evidence type="ECO:0000313" key="1">
    <source>
        <dbReference type="EMBL" id="ERI10413.1"/>
    </source>
</evidence>
<sequence length="53" mass="6514">MFHPSQIIKNNMLNFPLLFYQIFYRQSADIFFVYINERIFLFYNERKGGKRSG</sequence>
<proteinExistence type="predicted"/>
<comment type="caution">
    <text evidence="1">The sequence shown here is derived from an EMBL/GenBank/DDBJ whole genome shotgun (WGS) entry which is preliminary data.</text>
</comment>
<dbReference type="EMBL" id="AWSJ01000096">
    <property type="protein sequence ID" value="ERI10413.1"/>
    <property type="molecule type" value="Genomic_DNA"/>
</dbReference>
<reference evidence="1 2" key="1">
    <citation type="submission" date="2013-08" db="EMBL/GenBank/DDBJ databases">
        <authorList>
            <person name="Weinstock G."/>
            <person name="Sodergren E."/>
            <person name="Wylie T."/>
            <person name="Fulton L."/>
            <person name="Fulton R."/>
            <person name="Fronick C."/>
            <person name="O'Laughlin M."/>
            <person name="Godfrey J."/>
            <person name="Miner T."/>
            <person name="Herter B."/>
            <person name="Appelbaum E."/>
            <person name="Cordes M."/>
            <person name="Lek S."/>
            <person name="Wollam A."/>
            <person name="Pepin K.H."/>
            <person name="Palsikar V.B."/>
            <person name="Mitreva M."/>
            <person name="Wilson R.K."/>
        </authorList>
    </citation>
    <scope>NUCLEOTIDE SEQUENCE [LARGE SCALE GENOMIC DNA]</scope>
    <source>
        <strain evidence="1 2">ATCC 12856</strain>
    </source>
</reference>
<organism evidence="1 2">
    <name type="scientific">Aneurinibacillus aneurinilyticus ATCC 12856</name>
    <dbReference type="NCBI Taxonomy" id="649747"/>
    <lineage>
        <taxon>Bacteria</taxon>
        <taxon>Bacillati</taxon>
        <taxon>Bacillota</taxon>
        <taxon>Bacilli</taxon>
        <taxon>Bacillales</taxon>
        <taxon>Paenibacillaceae</taxon>
        <taxon>Aneurinibacillus group</taxon>
        <taxon>Aneurinibacillus</taxon>
    </lineage>
</organism>
<dbReference type="PATRIC" id="fig|649747.3.peg.1355"/>
<dbReference type="HOGENOM" id="CLU_3057991_0_0_9"/>
<accession>U1X797</accession>